<name>A0A1Y0EDK5_9RHOB</name>
<keyword evidence="2" id="KW-1185">Reference proteome</keyword>
<sequence>MANIPDDLSYRLGLKREYVDQPEGLKTNSRQWTPTLPLDKTTLSRLHKAADVLYDRLIASDVVRQHIDQQTCVFGDDKVRGVIKPFKPTRRYHDVRVIVALLNNMSELASRPTFPLKTGHRDHKYQSVPLNNKVQHQAQLASLLYALVVFDGGWIRMTPGRFVTETAKGLVTRIEPMTPMLDFLTEHRLVPVRLQKTPVKADLDTPVLRVKPEGRAAKAEALLRPVSASEAVLPLLNVDLAKQKLSVHLPDYATYKSYWSYEDHRLKFQMSGKQTLYRQFQGEDGRGGRLYGHFVQQMPAKIRRYLRINRMAVVEVDYSNYHLRILYALAGRKLPEHDAYANMFGERDLFKMVLTKSMGCATAEETKRSIDYALRAANKTDLATGDLLYDTFWSAHEDLCPHKDHSTKAIWPQTNLVDSEIALHVLRLLYDDGICAIPVHDSFIVQDRYRDQLKAAMMLAWSARFPNAEIAMKEIP</sequence>
<protein>
    <submittedName>
        <fullName evidence="1">Uncharacterized protein</fullName>
    </submittedName>
</protein>
<evidence type="ECO:0000313" key="2">
    <source>
        <dbReference type="Proteomes" id="UP000195273"/>
    </source>
</evidence>
<accession>A0A1Y0EDK5</accession>
<evidence type="ECO:0000313" key="1">
    <source>
        <dbReference type="EMBL" id="ARU01695.1"/>
    </source>
</evidence>
<dbReference type="EMBL" id="CP021431">
    <property type="protein sequence ID" value="ARU01695.1"/>
    <property type="molecule type" value="Genomic_DNA"/>
</dbReference>
<dbReference type="RefSeq" id="WP_087208655.1">
    <property type="nucleotide sequence ID" value="NZ_CP021431.1"/>
</dbReference>
<dbReference type="Proteomes" id="UP000195273">
    <property type="component" value="Chromosome"/>
</dbReference>
<gene>
    <name evidence="1" type="ORF">LOKVESSMR4R_02391</name>
</gene>
<proteinExistence type="predicted"/>
<dbReference type="OrthoDB" id="7059994at2"/>
<organism evidence="1 2">
    <name type="scientific">Yoonia vestfoldensis</name>
    <dbReference type="NCBI Taxonomy" id="245188"/>
    <lineage>
        <taxon>Bacteria</taxon>
        <taxon>Pseudomonadati</taxon>
        <taxon>Pseudomonadota</taxon>
        <taxon>Alphaproteobacteria</taxon>
        <taxon>Rhodobacterales</taxon>
        <taxon>Paracoccaceae</taxon>
        <taxon>Yoonia</taxon>
    </lineage>
</organism>
<reference evidence="1 2" key="1">
    <citation type="submission" date="2017-05" db="EMBL/GenBank/DDBJ databases">
        <title>Genome Sequence of Loktanella vestfoldensis Strain SMR4r Isolated from a Culture of the Diatom Skeletonema marinoi.</title>
        <authorList>
            <person name="Topel M."/>
            <person name="Pinder M.I.M."/>
            <person name="Johansson O.N."/>
            <person name="Kourtchenko O."/>
            <person name="Godhe A."/>
            <person name="Clarke A.K."/>
        </authorList>
    </citation>
    <scope>NUCLEOTIDE SEQUENCE [LARGE SCALE GENOMIC DNA]</scope>
    <source>
        <strain evidence="1 2">SMR4r</strain>
    </source>
</reference>
<dbReference type="KEGG" id="lvs:LOKVESSMR4R_02391"/>
<dbReference type="AlphaFoldDB" id="A0A1Y0EDK5"/>